<dbReference type="Proteomes" id="UP000533598">
    <property type="component" value="Unassembled WGS sequence"/>
</dbReference>
<dbReference type="RefSeq" id="WP_185004679.1">
    <property type="nucleotide sequence ID" value="NZ_BAAAUI010000081.1"/>
</dbReference>
<sequence length="147" mass="15757">MSDDLLRPTIRTSAGTQRPWRVASQAYVAFFGGVLAVTLIGYLNSRRLGVPARDRRWLLVIGGAALAAELVLASVLADLITSSPLRIVIRVVALLAYFAMARLQHTPERVFQLRGGEHAKLWGPGLAAVFGCGIPELVLVAIVVVAS</sequence>
<keyword evidence="1" id="KW-0812">Transmembrane</keyword>
<protein>
    <submittedName>
        <fullName evidence="2">Uncharacterized protein</fullName>
    </submittedName>
</protein>
<feature type="transmembrane region" description="Helical" evidence="1">
    <location>
        <begin position="121"/>
        <end position="146"/>
    </location>
</feature>
<feature type="transmembrane region" description="Helical" evidence="1">
    <location>
        <begin position="26"/>
        <end position="45"/>
    </location>
</feature>
<reference evidence="2 3" key="1">
    <citation type="submission" date="2020-08" db="EMBL/GenBank/DDBJ databases">
        <title>Sequencing the genomes of 1000 actinobacteria strains.</title>
        <authorList>
            <person name="Klenk H.-P."/>
        </authorList>
    </citation>
    <scope>NUCLEOTIDE SEQUENCE [LARGE SCALE GENOMIC DNA]</scope>
    <source>
        <strain evidence="2 3">DSM 44230</strain>
    </source>
</reference>
<name>A0A7W7FXF4_9PSEU</name>
<keyword evidence="3" id="KW-1185">Reference proteome</keyword>
<accession>A0A7W7FXF4</accession>
<evidence type="ECO:0000313" key="3">
    <source>
        <dbReference type="Proteomes" id="UP000533598"/>
    </source>
</evidence>
<proteinExistence type="predicted"/>
<gene>
    <name evidence="2" type="ORF">HNR67_004982</name>
</gene>
<keyword evidence="1" id="KW-0472">Membrane</keyword>
<evidence type="ECO:0000256" key="1">
    <source>
        <dbReference type="SAM" id="Phobius"/>
    </source>
</evidence>
<feature type="transmembrane region" description="Helical" evidence="1">
    <location>
        <begin position="57"/>
        <end position="77"/>
    </location>
</feature>
<comment type="caution">
    <text evidence="2">The sequence shown here is derived from an EMBL/GenBank/DDBJ whole genome shotgun (WGS) entry which is preliminary data.</text>
</comment>
<dbReference type="EMBL" id="JACHMH010000001">
    <property type="protein sequence ID" value="MBB4678864.1"/>
    <property type="molecule type" value="Genomic_DNA"/>
</dbReference>
<dbReference type="AlphaFoldDB" id="A0A7W7FXF4"/>
<keyword evidence="1" id="KW-1133">Transmembrane helix</keyword>
<organism evidence="2 3">
    <name type="scientific">Crossiella cryophila</name>
    <dbReference type="NCBI Taxonomy" id="43355"/>
    <lineage>
        <taxon>Bacteria</taxon>
        <taxon>Bacillati</taxon>
        <taxon>Actinomycetota</taxon>
        <taxon>Actinomycetes</taxon>
        <taxon>Pseudonocardiales</taxon>
        <taxon>Pseudonocardiaceae</taxon>
        <taxon>Crossiella</taxon>
    </lineage>
</organism>
<evidence type="ECO:0000313" key="2">
    <source>
        <dbReference type="EMBL" id="MBB4678864.1"/>
    </source>
</evidence>
<feature type="transmembrane region" description="Helical" evidence="1">
    <location>
        <begin position="83"/>
        <end position="100"/>
    </location>
</feature>